<dbReference type="Pfam" id="PF01551">
    <property type="entry name" value="Peptidase_M23"/>
    <property type="match status" value="1"/>
</dbReference>
<protein>
    <submittedName>
        <fullName evidence="5">Peptidoglycan DD-metalloendopeptidase family protein</fullName>
    </submittedName>
</protein>
<dbReference type="Pfam" id="PF24568">
    <property type="entry name" value="CC_PcsB"/>
    <property type="match status" value="1"/>
</dbReference>
<organism evidence="5 6">
    <name type="scientific">Pseudoflavonifractor hominis</name>
    <dbReference type="NCBI Taxonomy" id="2763059"/>
    <lineage>
        <taxon>Bacteria</taxon>
        <taxon>Bacillati</taxon>
        <taxon>Bacillota</taxon>
        <taxon>Clostridia</taxon>
        <taxon>Eubacteriales</taxon>
        <taxon>Oscillospiraceae</taxon>
        <taxon>Pseudoflavonifractor</taxon>
    </lineage>
</organism>
<evidence type="ECO:0000313" key="6">
    <source>
        <dbReference type="Proteomes" id="UP000660021"/>
    </source>
</evidence>
<feature type="domain" description="M23ase beta-sheet core" evidence="3">
    <location>
        <begin position="313"/>
        <end position="407"/>
    </location>
</feature>
<dbReference type="Gene3D" id="2.70.70.10">
    <property type="entry name" value="Glucose Permease (Domain IIA)"/>
    <property type="match status" value="1"/>
</dbReference>
<name>A0ABR7HQ68_9FIRM</name>
<proteinExistence type="predicted"/>
<feature type="domain" description="Peptidoglycan hydrolase PcsB coiled-coil" evidence="4">
    <location>
        <begin position="132"/>
        <end position="197"/>
    </location>
</feature>
<dbReference type="Gene3D" id="6.10.250.3150">
    <property type="match status" value="1"/>
</dbReference>
<keyword evidence="6" id="KW-1185">Reference proteome</keyword>
<evidence type="ECO:0000256" key="2">
    <source>
        <dbReference type="SAM" id="Coils"/>
    </source>
</evidence>
<dbReference type="EMBL" id="JACOPR010000001">
    <property type="protein sequence ID" value="MBC5729665.1"/>
    <property type="molecule type" value="Genomic_DNA"/>
</dbReference>
<dbReference type="InterPro" id="IPR016047">
    <property type="entry name" value="M23ase_b-sheet_dom"/>
</dbReference>
<feature type="coiled-coil region" evidence="2">
    <location>
        <begin position="185"/>
        <end position="275"/>
    </location>
</feature>
<dbReference type="PANTHER" id="PTHR21666">
    <property type="entry name" value="PEPTIDASE-RELATED"/>
    <property type="match status" value="1"/>
</dbReference>
<accession>A0ABR7HQ68</accession>
<dbReference type="Proteomes" id="UP000660021">
    <property type="component" value="Unassembled WGS sequence"/>
</dbReference>
<feature type="coiled-coil region" evidence="2">
    <location>
        <begin position="55"/>
        <end position="110"/>
    </location>
</feature>
<evidence type="ECO:0000313" key="5">
    <source>
        <dbReference type="EMBL" id="MBC5729665.1"/>
    </source>
</evidence>
<gene>
    <name evidence="5" type="ORF">H8S34_02310</name>
</gene>
<reference evidence="5 6" key="1">
    <citation type="submission" date="2020-08" db="EMBL/GenBank/DDBJ databases">
        <title>Genome public.</title>
        <authorList>
            <person name="Liu C."/>
            <person name="Sun Q."/>
        </authorList>
    </citation>
    <scope>NUCLEOTIDE SEQUENCE [LARGE SCALE GENOMIC DNA]</scope>
    <source>
        <strain evidence="5 6">New-38</strain>
    </source>
</reference>
<dbReference type="PANTHER" id="PTHR21666:SF270">
    <property type="entry name" value="MUREIN HYDROLASE ACTIVATOR ENVC"/>
    <property type="match status" value="1"/>
</dbReference>
<dbReference type="SUPFAM" id="SSF51261">
    <property type="entry name" value="Duplicated hybrid motif"/>
    <property type="match status" value="1"/>
</dbReference>
<evidence type="ECO:0000256" key="1">
    <source>
        <dbReference type="ARBA" id="ARBA00022729"/>
    </source>
</evidence>
<dbReference type="InterPro" id="IPR050570">
    <property type="entry name" value="Cell_wall_metabolism_enzyme"/>
</dbReference>
<evidence type="ECO:0000259" key="3">
    <source>
        <dbReference type="Pfam" id="PF01551"/>
    </source>
</evidence>
<dbReference type="InterPro" id="IPR011055">
    <property type="entry name" value="Dup_hybrid_motif"/>
</dbReference>
<dbReference type="InterPro" id="IPR057309">
    <property type="entry name" value="PcsB_CC"/>
</dbReference>
<sequence length="424" mass="47357">MSMAKQTRKKPEKEKWGVHRVVVAGLALLMAALMILPMVSMIVSGTAGAVSQSEIDKLKQEQQASKDRQEELKQELNDLKNDQADARAKRNILQQQLEAINTELTNIQNQITYYDGEIAQKEAERVEAVAREEAQYELFCQRVRAMEEGGNVSYWSIIFQAEDFTDLLDRINMVDEIMSYDQAVMDELVATRKQIETLKADLETARAEQEAKKAEQEAKKAEQKQKVAEAQALLDQINADAAEVNRQLEAESAAAAEIQKEIVAKQKKLEEERKQNNIVLDPGGDYLWPLPGYYKLTSAFGYRIHPITHRPQSHTGIDIPAPGGTAIKACKGGQVVTSAYHSSYGNYVVIDHGNGNSTLYAHMSSRAVSEGQMVSQGQVIGYVGTTGSSTGNHLHLEIRVNYTRTDPEKCFPGLYNSFVRAYNW</sequence>
<keyword evidence="1" id="KW-0732">Signal</keyword>
<evidence type="ECO:0000259" key="4">
    <source>
        <dbReference type="Pfam" id="PF24568"/>
    </source>
</evidence>
<keyword evidence="2" id="KW-0175">Coiled coil</keyword>
<comment type="caution">
    <text evidence="5">The sequence shown here is derived from an EMBL/GenBank/DDBJ whole genome shotgun (WGS) entry which is preliminary data.</text>
</comment>
<dbReference type="CDD" id="cd12797">
    <property type="entry name" value="M23_peptidase"/>
    <property type="match status" value="1"/>
</dbReference>